<keyword evidence="10 11" id="KW-0998">Cell outer membrane</keyword>
<dbReference type="InterPro" id="IPR012910">
    <property type="entry name" value="Plug_dom"/>
</dbReference>
<keyword evidence="2 11" id="KW-0813">Transport</keyword>
<evidence type="ECO:0000313" key="16">
    <source>
        <dbReference type="EMBL" id="MBC2665410.1"/>
    </source>
</evidence>
<gene>
    <name evidence="16" type="ORF">H7F51_07745</name>
</gene>
<feature type="chain" id="PRO_5031424141" evidence="13">
    <location>
        <begin position="28"/>
        <end position="828"/>
    </location>
</feature>
<keyword evidence="17" id="KW-1185">Reference proteome</keyword>
<organism evidence="16 17">
    <name type="scientific">Novosphingobium flavum</name>
    <dbReference type="NCBI Taxonomy" id="1778672"/>
    <lineage>
        <taxon>Bacteria</taxon>
        <taxon>Pseudomonadati</taxon>
        <taxon>Pseudomonadota</taxon>
        <taxon>Alphaproteobacteria</taxon>
        <taxon>Sphingomonadales</taxon>
        <taxon>Sphingomonadaceae</taxon>
        <taxon>Novosphingobium</taxon>
    </lineage>
</organism>
<keyword evidence="9 11" id="KW-0472">Membrane</keyword>
<dbReference type="RefSeq" id="WP_185663672.1">
    <property type="nucleotide sequence ID" value="NZ_JACLAW010000005.1"/>
</dbReference>
<evidence type="ECO:0000256" key="12">
    <source>
        <dbReference type="RuleBase" id="RU003357"/>
    </source>
</evidence>
<evidence type="ECO:0000256" key="8">
    <source>
        <dbReference type="ARBA" id="ARBA00023077"/>
    </source>
</evidence>
<evidence type="ECO:0000256" key="11">
    <source>
        <dbReference type="PROSITE-ProRule" id="PRU01360"/>
    </source>
</evidence>
<feature type="signal peptide" evidence="13">
    <location>
        <begin position="1"/>
        <end position="27"/>
    </location>
</feature>
<evidence type="ECO:0000256" key="9">
    <source>
        <dbReference type="ARBA" id="ARBA00023136"/>
    </source>
</evidence>
<dbReference type="InterPro" id="IPR036942">
    <property type="entry name" value="Beta-barrel_TonB_sf"/>
</dbReference>
<dbReference type="EMBL" id="JACLAW010000005">
    <property type="protein sequence ID" value="MBC2665410.1"/>
    <property type="molecule type" value="Genomic_DNA"/>
</dbReference>
<dbReference type="AlphaFoldDB" id="A0A7X1FR23"/>
<dbReference type="InterPro" id="IPR039426">
    <property type="entry name" value="TonB-dep_rcpt-like"/>
</dbReference>
<dbReference type="GO" id="GO:0009279">
    <property type="term" value="C:cell outer membrane"/>
    <property type="evidence" value="ECO:0007669"/>
    <property type="project" value="UniProtKB-SubCell"/>
</dbReference>
<evidence type="ECO:0000256" key="7">
    <source>
        <dbReference type="ARBA" id="ARBA00023065"/>
    </source>
</evidence>
<keyword evidence="7" id="KW-0406">Ion transport</keyword>
<dbReference type="Pfam" id="PF07715">
    <property type="entry name" value="Plug"/>
    <property type="match status" value="1"/>
</dbReference>
<protein>
    <submittedName>
        <fullName evidence="16">TonB-dependent receptor</fullName>
    </submittedName>
</protein>
<dbReference type="Pfam" id="PF00593">
    <property type="entry name" value="TonB_dep_Rec_b-barrel"/>
    <property type="match status" value="1"/>
</dbReference>
<name>A0A7X1FR23_9SPHN</name>
<evidence type="ECO:0000259" key="15">
    <source>
        <dbReference type="Pfam" id="PF07715"/>
    </source>
</evidence>
<keyword evidence="16" id="KW-0675">Receptor</keyword>
<comment type="subcellular location">
    <subcellularLocation>
        <location evidence="1 11">Cell outer membrane</location>
        <topology evidence="1 11">Multi-pass membrane protein</topology>
    </subcellularLocation>
</comment>
<dbReference type="PROSITE" id="PS52016">
    <property type="entry name" value="TONB_DEPENDENT_REC_3"/>
    <property type="match status" value="1"/>
</dbReference>
<evidence type="ECO:0000256" key="6">
    <source>
        <dbReference type="ARBA" id="ARBA00023004"/>
    </source>
</evidence>
<evidence type="ECO:0000256" key="2">
    <source>
        <dbReference type="ARBA" id="ARBA00022448"/>
    </source>
</evidence>
<feature type="domain" description="TonB-dependent receptor-like beta-barrel" evidence="14">
    <location>
        <begin position="293"/>
        <end position="784"/>
    </location>
</feature>
<dbReference type="PANTHER" id="PTHR32552:SF81">
    <property type="entry name" value="TONB-DEPENDENT OUTER MEMBRANE RECEPTOR"/>
    <property type="match status" value="1"/>
</dbReference>
<dbReference type="GO" id="GO:0006826">
    <property type="term" value="P:iron ion transport"/>
    <property type="evidence" value="ECO:0007669"/>
    <property type="project" value="UniProtKB-KW"/>
</dbReference>
<dbReference type="PANTHER" id="PTHR32552">
    <property type="entry name" value="FERRICHROME IRON RECEPTOR-RELATED"/>
    <property type="match status" value="1"/>
</dbReference>
<proteinExistence type="inferred from homology"/>
<evidence type="ECO:0000256" key="4">
    <source>
        <dbReference type="ARBA" id="ARBA00022496"/>
    </source>
</evidence>
<comment type="caution">
    <text evidence="16">The sequence shown here is derived from an EMBL/GenBank/DDBJ whole genome shotgun (WGS) entry which is preliminary data.</text>
</comment>
<evidence type="ECO:0000256" key="10">
    <source>
        <dbReference type="ARBA" id="ARBA00023237"/>
    </source>
</evidence>
<keyword evidence="3 11" id="KW-1134">Transmembrane beta strand</keyword>
<evidence type="ECO:0000259" key="14">
    <source>
        <dbReference type="Pfam" id="PF00593"/>
    </source>
</evidence>
<dbReference type="Gene3D" id="2.40.170.20">
    <property type="entry name" value="TonB-dependent receptor, beta-barrel domain"/>
    <property type="match status" value="1"/>
</dbReference>
<evidence type="ECO:0000256" key="1">
    <source>
        <dbReference type="ARBA" id="ARBA00004571"/>
    </source>
</evidence>
<keyword evidence="5 11" id="KW-0812">Transmembrane</keyword>
<comment type="similarity">
    <text evidence="11 12">Belongs to the TonB-dependent receptor family.</text>
</comment>
<sequence>MVRHRIPSVLLSVSALALTGFVAPAFAQDAAPAAPEAQAAEEAAPADSGDIVVTAQKRAERLQDVPLAVTAVTADSLRNRQINDTNSLVAAIPSLSYQQGANPTNTSFRIRGVGTALFGQGVESSVSVVVDGVVAVRSAQGFSELADVERVEVLRGPQGTLFGKNASAGVISVTTARPSNTFEARGDVTIAEHNEYRAKGAVSGPLSDTLRASLSGFYSNVQGTTYNIGTRRWVNGSKGWGIRGKLDWDATENLNFLAAAEYRKTDALCCGSTMVSIVNPVLQQLVGPITASTSNRTINEDSDTYANSTSETYSLTGSLDLGGSTITSISAYQHYTLDVNQPIDRINTAVPLYVGVDGTGQPQAYAFWNQNHGQVDMKAVSQELRISNNGKSDLNYVVGAYFMHSFIDRPFDRRRARCTAGTIGQPCATASTVWQSARSDIRLKQDSVALFGQADYRIVGGLRAIGGVRAQVEQGINTGYRLSGTNYVAGDANFPGNTTVLESAKTHYKASDRAITGKAGLQYEFNRNAQVYASYTRGYKGLGFEMEIGADLENQKAVRPEHVNAYEIGFKGRTSDGSLSVAAAIFRADYTDLQVQANRSNATTGVIQFVTTNAGSSRTQGFEIEATLRPTDGFTVNAAVTYSKSRINIDGLNCAIQQQLAAPVLLTNPVNTCYRVAPAGVTTQAQIDALTDAQRRAITPQQNLRDRPLQASPDWRISVSPRYEFPLGGVDAFVQASANFTSAQNFTAEQDPLAVQPAYVIVDASVGFATADKRYSVSLFVKNLFNEHYLTSLGHNSLLSTIDNPYDLVGTYNKDADRYFGATLGFRF</sequence>
<feature type="domain" description="TonB-dependent receptor plug" evidence="15">
    <location>
        <begin position="62"/>
        <end position="170"/>
    </location>
</feature>
<evidence type="ECO:0000256" key="13">
    <source>
        <dbReference type="SAM" id="SignalP"/>
    </source>
</evidence>
<evidence type="ECO:0000256" key="5">
    <source>
        <dbReference type="ARBA" id="ARBA00022692"/>
    </source>
</evidence>
<keyword evidence="13" id="KW-0732">Signal</keyword>
<keyword evidence="8 12" id="KW-0798">TonB box</keyword>
<dbReference type="Proteomes" id="UP000566813">
    <property type="component" value="Unassembled WGS sequence"/>
</dbReference>
<dbReference type="SUPFAM" id="SSF56935">
    <property type="entry name" value="Porins"/>
    <property type="match status" value="1"/>
</dbReference>
<keyword evidence="4" id="KW-0410">Iron transport</keyword>
<evidence type="ECO:0000313" key="17">
    <source>
        <dbReference type="Proteomes" id="UP000566813"/>
    </source>
</evidence>
<dbReference type="InterPro" id="IPR000531">
    <property type="entry name" value="Beta-barrel_TonB"/>
</dbReference>
<evidence type="ECO:0000256" key="3">
    <source>
        <dbReference type="ARBA" id="ARBA00022452"/>
    </source>
</evidence>
<accession>A0A7X1FR23</accession>
<reference evidence="16 17" key="1">
    <citation type="submission" date="2020-08" db="EMBL/GenBank/DDBJ databases">
        <title>The genome sequence of type strain Novosphingobium flavum NBRC 111647.</title>
        <authorList>
            <person name="Liu Y."/>
        </authorList>
    </citation>
    <scope>NUCLEOTIDE SEQUENCE [LARGE SCALE GENOMIC DNA]</scope>
    <source>
        <strain evidence="16 17">NBRC 111647</strain>
    </source>
</reference>
<keyword evidence="6" id="KW-0408">Iron</keyword>